<evidence type="ECO:0000313" key="4">
    <source>
        <dbReference type="Proteomes" id="UP000494165"/>
    </source>
</evidence>
<accession>A0A8S1BZT6</accession>
<dbReference type="InterPro" id="IPR039267">
    <property type="entry name" value="Lsm11"/>
</dbReference>
<gene>
    <name evidence="3" type="ORF">CLODIP_2_CD14286</name>
</gene>
<dbReference type="GO" id="GO:0071209">
    <property type="term" value="F:U7 snRNA binding"/>
    <property type="evidence" value="ECO:0007669"/>
    <property type="project" value="InterPro"/>
</dbReference>
<dbReference type="Pfam" id="PF01423">
    <property type="entry name" value="LSM"/>
    <property type="match status" value="1"/>
</dbReference>
<organism evidence="3 4">
    <name type="scientific">Cloeon dipterum</name>
    <dbReference type="NCBI Taxonomy" id="197152"/>
    <lineage>
        <taxon>Eukaryota</taxon>
        <taxon>Metazoa</taxon>
        <taxon>Ecdysozoa</taxon>
        <taxon>Arthropoda</taxon>
        <taxon>Hexapoda</taxon>
        <taxon>Insecta</taxon>
        <taxon>Pterygota</taxon>
        <taxon>Palaeoptera</taxon>
        <taxon>Ephemeroptera</taxon>
        <taxon>Pisciforma</taxon>
        <taxon>Baetidae</taxon>
        <taxon>Cloeon</taxon>
    </lineage>
</organism>
<dbReference type="InterPro" id="IPR010920">
    <property type="entry name" value="LSM_dom_sf"/>
</dbReference>
<dbReference type="PANTHER" id="PTHR21415">
    <property type="entry name" value="U7 SNRNA-ASSOCIATED SM-LIKE PROTEIN LSM11"/>
    <property type="match status" value="1"/>
</dbReference>
<dbReference type="PANTHER" id="PTHR21415:SF1">
    <property type="entry name" value="U7 SNRNA-ASSOCIATED SM-LIKE PROTEIN LSM11"/>
    <property type="match status" value="1"/>
</dbReference>
<dbReference type="InterPro" id="IPR001163">
    <property type="entry name" value="Sm_dom_euk/arc"/>
</dbReference>
<evidence type="ECO:0000313" key="3">
    <source>
        <dbReference type="EMBL" id="CAB3362453.1"/>
    </source>
</evidence>
<comment type="caution">
    <text evidence="3">The sequence shown here is derived from an EMBL/GenBank/DDBJ whole genome shotgun (WGS) entry which is preliminary data.</text>
</comment>
<feature type="region of interest" description="Disordered" evidence="1">
    <location>
        <begin position="1"/>
        <end position="33"/>
    </location>
</feature>
<keyword evidence="4" id="KW-1185">Reference proteome</keyword>
<reference evidence="3 4" key="1">
    <citation type="submission" date="2020-04" db="EMBL/GenBank/DDBJ databases">
        <authorList>
            <person name="Alioto T."/>
            <person name="Alioto T."/>
            <person name="Gomez Garrido J."/>
        </authorList>
    </citation>
    <scope>NUCLEOTIDE SEQUENCE [LARGE SCALE GENOMIC DNA]</scope>
</reference>
<feature type="compositionally biased region" description="Polar residues" evidence="1">
    <location>
        <begin position="133"/>
        <end position="155"/>
    </location>
</feature>
<feature type="region of interest" description="Disordered" evidence="1">
    <location>
        <begin position="116"/>
        <end position="176"/>
    </location>
</feature>
<dbReference type="Gene3D" id="2.30.30.100">
    <property type="match status" value="1"/>
</dbReference>
<evidence type="ECO:0000259" key="2">
    <source>
        <dbReference type="SMART" id="SM00651"/>
    </source>
</evidence>
<feature type="domain" description="Sm" evidence="2">
    <location>
        <begin position="293"/>
        <end position="405"/>
    </location>
</feature>
<dbReference type="Proteomes" id="UP000494165">
    <property type="component" value="Unassembled WGS sequence"/>
</dbReference>
<dbReference type="SUPFAM" id="SSF50182">
    <property type="entry name" value="Sm-like ribonucleoproteins"/>
    <property type="match status" value="1"/>
</dbReference>
<sequence>MQKEKMKTRGDSKKKDKEQPGSSSVPVIPSHLFTPRKAFSQEVASSPLISDQDMDVLRDECGDMLHTAEDIIDAGCLSPPKTPGILRNLLETPNTKRNRELSQILLKDLEMSESEIDTPLKSTTPRAKMLGVPSSSKVGEASTSGLEEQRPASSQIRRESKIPSSSSEETSESSGDDLDIYSLKFDAKKALSLGKAFLKRLPHPNTKKLNNLAQYKYVASASPDPDDFVENMKNALKKKPLSKKSKDYVPPEADVPITRKFLPSQMPISRPSKESKKKKNLLDRMELAKGPLAKLVEYREKKIRVMIKTRNIYIGTNDMVAYIVAFDKHWNLALTDVEETFIRKKKRKVPVKLGEDTVKLSDKELAERGLVRPRVIQNIGKNYELCKRHIPQLMIRGEQIVIVFPIV</sequence>
<dbReference type="GO" id="GO:0005683">
    <property type="term" value="C:U7 snRNP"/>
    <property type="evidence" value="ECO:0007669"/>
    <property type="project" value="TreeGrafter"/>
</dbReference>
<evidence type="ECO:0000256" key="1">
    <source>
        <dbReference type="SAM" id="MobiDB-lite"/>
    </source>
</evidence>
<proteinExistence type="predicted"/>
<dbReference type="GO" id="GO:0006398">
    <property type="term" value="P:mRNA 3'-end processing by stem-loop binding and cleavage"/>
    <property type="evidence" value="ECO:0007669"/>
    <property type="project" value="TreeGrafter"/>
</dbReference>
<protein>
    <recommendedName>
        <fullName evidence="2">Sm domain-containing protein</fullName>
    </recommendedName>
</protein>
<dbReference type="EMBL" id="CADEPI010000009">
    <property type="protein sequence ID" value="CAB3362453.1"/>
    <property type="molecule type" value="Genomic_DNA"/>
</dbReference>
<name>A0A8S1BZT6_9INSE</name>
<dbReference type="SMART" id="SM00651">
    <property type="entry name" value="Sm"/>
    <property type="match status" value="1"/>
</dbReference>
<dbReference type="AlphaFoldDB" id="A0A8S1BZT6"/>
<feature type="compositionally biased region" description="Basic and acidic residues" evidence="1">
    <location>
        <begin position="1"/>
        <end position="19"/>
    </location>
</feature>
<dbReference type="OrthoDB" id="10002367at2759"/>